<dbReference type="SUPFAM" id="SSF48452">
    <property type="entry name" value="TPR-like"/>
    <property type="match status" value="1"/>
</dbReference>
<evidence type="ECO:0000313" key="6">
    <source>
        <dbReference type="EMBL" id="TMQ59614.1"/>
    </source>
</evidence>
<proteinExistence type="predicted"/>
<keyword evidence="5" id="KW-1133">Transmembrane helix</keyword>
<comment type="caution">
    <text evidence="6">The sequence shown here is derived from an EMBL/GenBank/DDBJ whole genome shotgun (WGS) entry which is preliminary data.</text>
</comment>
<evidence type="ECO:0000256" key="4">
    <source>
        <dbReference type="SAM" id="MobiDB-lite"/>
    </source>
</evidence>
<feature type="compositionally biased region" description="Basic and acidic residues" evidence="4">
    <location>
        <begin position="72"/>
        <end position="87"/>
    </location>
</feature>
<feature type="region of interest" description="Disordered" evidence="4">
    <location>
        <begin position="1"/>
        <end position="28"/>
    </location>
</feature>
<reference evidence="6 7" key="1">
    <citation type="journal article" date="2019" name="Nat. Microbiol.">
        <title>Mediterranean grassland soil C-N compound turnover is dependent on rainfall and depth, and is mediated by genomically divergent microorganisms.</title>
        <authorList>
            <person name="Diamond S."/>
            <person name="Andeer P.F."/>
            <person name="Li Z."/>
            <person name="Crits-Christoph A."/>
            <person name="Burstein D."/>
            <person name="Anantharaman K."/>
            <person name="Lane K.R."/>
            <person name="Thomas B.C."/>
            <person name="Pan C."/>
            <person name="Northen T.R."/>
            <person name="Banfield J.F."/>
        </authorList>
    </citation>
    <scope>NUCLEOTIDE SEQUENCE [LARGE SCALE GENOMIC DNA]</scope>
    <source>
        <strain evidence="6">WS_5</strain>
    </source>
</reference>
<feature type="repeat" description="TPR" evidence="3">
    <location>
        <begin position="522"/>
        <end position="555"/>
    </location>
</feature>
<evidence type="ECO:0000256" key="2">
    <source>
        <dbReference type="ARBA" id="ARBA00022803"/>
    </source>
</evidence>
<feature type="repeat" description="TPR" evidence="3">
    <location>
        <begin position="556"/>
        <end position="589"/>
    </location>
</feature>
<keyword evidence="2 3" id="KW-0802">TPR repeat</keyword>
<organism evidence="6 7">
    <name type="scientific">Eiseniibacteriota bacterium</name>
    <dbReference type="NCBI Taxonomy" id="2212470"/>
    <lineage>
        <taxon>Bacteria</taxon>
        <taxon>Candidatus Eiseniibacteriota</taxon>
    </lineage>
</organism>
<feature type="region of interest" description="Disordered" evidence="4">
    <location>
        <begin position="267"/>
        <end position="311"/>
    </location>
</feature>
<evidence type="ECO:0000256" key="5">
    <source>
        <dbReference type="SAM" id="Phobius"/>
    </source>
</evidence>
<dbReference type="InterPro" id="IPR052346">
    <property type="entry name" value="O-mannosyl-transferase_TMTC"/>
</dbReference>
<keyword evidence="1" id="KW-0677">Repeat</keyword>
<dbReference type="PANTHER" id="PTHR44227">
    <property type="match status" value="1"/>
</dbReference>
<dbReference type="EMBL" id="VBOV01000097">
    <property type="protein sequence ID" value="TMQ59614.1"/>
    <property type="molecule type" value="Genomic_DNA"/>
</dbReference>
<dbReference type="PANTHER" id="PTHR44227:SF3">
    <property type="entry name" value="PROTEIN O-MANNOSYL-TRANSFERASE TMTC4"/>
    <property type="match status" value="1"/>
</dbReference>
<dbReference type="GO" id="GO:0030968">
    <property type="term" value="P:endoplasmic reticulum unfolded protein response"/>
    <property type="evidence" value="ECO:0007669"/>
    <property type="project" value="TreeGrafter"/>
</dbReference>
<dbReference type="InterPro" id="IPR011990">
    <property type="entry name" value="TPR-like_helical_dom_sf"/>
</dbReference>
<gene>
    <name evidence="6" type="ORF">E6K75_03845</name>
</gene>
<dbReference type="PROSITE" id="PS50293">
    <property type="entry name" value="TPR_REGION"/>
    <property type="match status" value="1"/>
</dbReference>
<feature type="transmembrane region" description="Helical" evidence="5">
    <location>
        <begin position="402"/>
        <end position="428"/>
    </location>
</feature>
<dbReference type="InterPro" id="IPR019734">
    <property type="entry name" value="TPR_rpt"/>
</dbReference>
<feature type="transmembrane region" description="Helical" evidence="5">
    <location>
        <begin position="366"/>
        <end position="390"/>
    </location>
</feature>
<name>A0A538T7W9_UNCEI</name>
<dbReference type="SMART" id="SM00028">
    <property type="entry name" value="TPR"/>
    <property type="match status" value="4"/>
</dbReference>
<evidence type="ECO:0000256" key="1">
    <source>
        <dbReference type="ARBA" id="ARBA00022737"/>
    </source>
</evidence>
<dbReference type="Gene3D" id="1.25.40.10">
    <property type="entry name" value="Tetratricopeptide repeat domain"/>
    <property type="match status" value="2"/>
</dbReference>
<dbReference type="Pfam" id="PF13432">
    <property type="entry name" value="TPR_16"/>
    <property type="match status" value="1"/>
</dbReference>
<keyword evidence="5" id="KW-0812">Transmembrane</keyword>
<protein>
    <submittedName>
        <fullName evidence="6">Tetratricopeptide repeat protein</fullName>
    </submittedName>
</protein>
<dbReference type="PROSITE" id="PS50005">
    <property type="entry name" value="TPR"/>
    <property type="match status" value="3"/>
</dbReference>
<dbReference type="GO" id="GO:0035269">
    <property type="term" value="P:protein O-linked glycosylation via mannose"/>
    <property type="evidence" value="ECO:0007669"/>
    <property type="project" value="TreeGrafter"/>
</dbReference>
<evidence type="ECO:0000256" key="3">
    <source>
        <dbReference type="PROSITE-ProRule" id="PRU00339"/>
    </source>
</evidence>
<dbReference type="GO" id="GO:0000030">
    <property type="term" value="F:mannosyltransferase activity"/>
    <property type="evidence" value="ECO:0007669"/>
    <property type="project" value="TreeGrafter"/>
</dbReference>
<feature type="repeat" description="TPR" evidence="3">
    <location>
        <begin position="454"/>
        <end position="487"/>
    </location>
</feature>
<accession>A0A538T7W9</accession>
<keyword evidence="5" id="KW-0472">Membrane</keyword>
<dbReference type="AlphaFoldDB" id="A0A538T7W9"/>
<evidence type="ECO:0000313" key="7">
    <source>
        <dbReference type="Proteomes" id="UP000320913"/>
    </source>
</evidence>
<dbReference type="Proteomes" id="UP000320913">
    <property type="component" value="Unassembled WGS sequence"/>
</dbReference>
<sequence>MSGLDRSSRGRTAGYRASAAESTRPWGNVAFRRRNPLGEIEIDRLGGLSLTFPHASCPRRARQGFASTSPRPEWRAGGRSKALEAGRDPALAALRAARDPGRARPAPQDARLRFRLGRQGHDRSGARSLRPGRPGPALEHPLRLASARSGPPQHVLPPGHAPEPRPGPGDLRVAAGGIPSDESRRVRGRVSFPLAPRVGALGNTGARGAGRRGIRAPSDPSGERGFHRRTDRRDFRSLPLRLAMGWGALGPALEELVSRAPAFLGTPPSRALRQGGRPLRGTLAASRPMAARPEREARAARAGGGASGRGGRDLFPEPLLVPVGLSARHEVPTLTRPDLVFASGLLILIATVVLLVMLLRRRSRWAVPVALFACTLYPLCYARLIAGALLAERFLFIPSASIALAIPLLPGASGFFAGGIAAALYLALLLPRIPMWKDDATLYASMLRDSPRSAYVHAVLGSYYYERRDLPRAIEHHRRAFQLKPDFTESLLNLSAAEDEAGQGDSALAHVRLLLRFRPGYDAAWYALGNYQVRTGRPDSAVTAYREAIRLTPTFAQAENNLGVALERTGKIGEAIAHYRRALQIQPGYVDAENNLTRLRKP</sequence>
<feature type="region of interest" description="Disordered" evidence="4">
    <location>
        <begin position="61"/>
        <end position="185"/>
    </location>
</feature>
<feature type="transmembrane region" description="Helical" evidence="5">
    <location>
        <begin position="339"/>
        <end position="359"/>
    </location>
</feature>
<feature type="region of interest" description="Disordered" evidence="4">
    <location>
        <begin position="199"/>
        <end position="230"/>
    </location>
</feature>